<dbReference type="AlphaFoldDB" id="A0AA39I207"/>
<sequence>MGPFPTVHECTTAKPSACFPGVFGTLRSGRTPSGNWLAAPLVVTPQTPKSVFETSAPLCIFVYSLLARGGKRSSGGRSSPEVVVLDAI</sequence>
<accession>A0AA39I207</accession>
<name>A0AA39I207_9BILA</name>
<keyword evidence="2" id="KW-1185">Reference proteome</keyword>
<dbReference type="Proteomes" id="UP001175271">
    <property type="component" value="Unassembled WGS sequence"/>
</dbReference>
<gene>
    <name evidence="1" type="ORF">QR680_012433</name>
</gene>
<organism evidence="1 2">
    <name type="scientific">Steinernema hermaphroditum</name>
    <dbReference type="NCBI Taxonomy" id="289476"/>
    <lineage>
        <taxon>Eukaryota</taxon>
        <taxon>Metazoa</taxon>
        <taxon>Ecdysozoa</taxon>
        <taxon>Nematoda</taxon>
        <taxon>Chromadorea</taxon>
        <taxon>Rhabditida</taxon>
        <taxon>Tylenchina</taxon>
        <taxon>Panagrolaimomorpha</taxon>
        <taxon>Strongyloidoidea</taxon>
        <taxon>Steinernematidae</taxon>
        <taxon>Steinernema</taxon>
    </lineage>
</organism>
<protein>
    <submittedName>
        <fullName evidence="1">Uncharacterized protein</fullName>
    </submittedName>
</protein>
<evidence type="ECO:0000313" key="1">
    <source>
        <dbReference type="EMBL" id="KAK0416350.1"/>
    </source>
</evidence>
<evidence type="ECO:0000313" key="2">
    <source>
        <dbReference type="Proteomes" id="UP001175271"/>
    </source>
</evidence>
<dbReference type="EMBL" id="JAUCMV010000002">
    <property type="protein sequence ID" value="KAK0416350.1"/>
    <property type="molecule type" value="Genomic_DNA"/>
</dbReference>
<comment type="caution">
    <text evidence="1">The sequence shown here is derived from an EMBL/GenBank/DDBJ whole genome shotgun (WGS) entry which is preliminary data.</text>
</comment>
<reference evidence="1" key="1">
    <citation type="submission" date="2023-06" db="EMBL/GenBank/DDBJ databases">
        <title>Genomic analysis of the entomopathogenic nematode Steinernema hermaphroditum.</title>
        <authorList>
            <person name="Schwarz E.M."/>
            <person name="Heppert J.K."/>
            <person name="Baniya A."/>
            <person name="Schwartz H.T."/>
            <person name="Tan C.-H."/>
            <person name="Antoshechkin I."/>
            <person name="Sternberg P.W."/>
            <person name="Goodrich-Blair H."/>
            <person name="Dillman A.R."/>
        </authorList>
    </citation>
    <scope>NUCLEOTIDE SEQUENCE</scope>
    <source>
        <strain evidence="1">PS9179</strain>
        <tissue evidence="1">Whole animal</tissue>
    </source>
</reference>
<proteinExistence type="predicted"/>